<dbReference type="PROSITE" id="PS51667">
    <property type="entry name" value="WRC"/>
    <property type="match status" value="1"/>
</dbReference>
<protein>
    <recommendedName>
        <fullName evidence="5">Growth-regulating factor</fullName>
    </recommendedName>
</protein>
<dbReference type="EMBL" id="JACEIK010000025">
    <property type="protein sequence ID" value="MCD7446985.1"/>
    <property type="molecule type" value="Genomic_DNA"/>
</dbReference>
<dbReference type="PROSITE" id="PS51666">
    <property type="entry name" value="QLQ"/>
    <property type="match status" value="1"/>
</dbReference>
<keyword evidence="5" id="KW-0010">Activator</keyword>
<keyword evidence="5" id="KW-0804">Transcription</keyword>
<accession>A0ABS8RK67</accession>
<dbReference type="SMART" id="SM00951">
    <property type="entry name" value="QLQ"/>
    <property type="match status" value="1"/>
</dbReference>
<comment type="domain">
    <text evidence="5">The QLQ domain and WRC domain may be involved in protein-protein interaction and DNA-binding, respectively.</text>
</comment>
<evidence type="ECO:0000313" key="9">
    <source>
        <dbReference type="Proteomes" id="UP000823775"/>
    </source>
</evidence>
<evidence type="ECO:0000256" key="2">
    <source>
        <dbReference type="ARBA" id="ARBA00008122"/>
    </source>
</evidence>
<comment type="function">
    <text evidence="5">Transcription activator.</text>
</comment>
<evidence type="ECO:0000313" key="8">
    <source>
        <dbReference type="EMBL" id="MCD7446985.1"/>
    </source>
</evidence>
<comment type="caution">
    <text evidence="4">Lacks conserved residue(s) required for the propagation of feature annotation.</text>
</comment>
<dbReference type="InterPro" id="IPR014977">
    <property type="entry name" value="WRC_dom"/>
</dbReference>
<evidence type="ECO:0000256" key="3">
    <source>
        <dbReference type="ARBA" id="ARBA00023242"/>
    </source>
</evidence>
<organism evidence="8 9">
    <name type="scientific">Datura stramonium</name>
    <name type="common">Jimsonweed</name>
    <name type="synonym">Common thornapple</name>
    <dbReference type="NCBI Taxonomy" id="4076"/>
    <lineage>
        <taxon>Eukaryota</taxon>
        <taxon>Viridiplantae</taxon>
        <taxon>Streptophyta</taxon>
        <taxon>Embryophyta</taxon>
        <taxon>Tracheophyta</taxon>
        <taxon>Spermatophyta</taxon>
        <taxon>Magnoliopsida</taxon>
        <taxon>eudicotyledons</taxon>
        <taxon>Gunneridae</taxon>
        <taxon>Pentapetalae</taxon>
        <taxon>asterids</taxon>
        <taxon>lamiids</taxon>
        <taxon>Solanales</taxon>
        <taxon>Solanaceae</taxon>
        <taxon>Solanoideae</taxon>
        <taxon>Datureae</taxon>
        <taxon>Datura</taxon>
    </lineage>
</organism>
<evidence type="ECO:0000259" key="7">
    <source>
        <dbReference type="PROSITE" id="PS51667"/>
    </source>
</evidence>
<gene>
    <name evidence="8" type="ORF">HAX54_020763</name>
</gene>
<comment type="caution">
    <text evidence="8">The sequence shown here is derived from an EMBL/GenBank/DDBJ whole genome shotgun (WGS) entry which is preliminary data.</text>
</comment>
<dbReference type="PANTHER" id="PTHR31602">
    <property type="entry name" value="GROWTH-REGULATING FACTOR 5"/>
    <property type="match status" value="1"/>
</dbReference>
<dbReference type="Pfam" id="PF08879">
    <property type="entry name" value="WRC"/>
    <property type="match status" value="1"/>
</dbReference>
<dbReference type="InterPro" id="IPR031137">
    <property type="entry name" value="GRF"/>
</dbReference>
<sequence>MELKISSPKNIASKNYCYIVSNGGKGKCSIELGLNLDLSYSKFSSTNGYGFTFLQRQELEQQFSIYKYIEAGLPVPSYLIIPICKSINCSLKSLHGGNYPHYTNLMGYGHLCWELKSSMEAEPRRCKRTDGKKWRCSKSVVQNQKYCEKHMHRGRQRSTKYVASDLQLSSNSTIKRNSTILRAAEQDNQINSQPDTASFSIALPIN</sequence>
<evidence type="ECO:0000256" key="5">
    <source>
        <dbReference type="RuleBase" id="RU367127"/>
    </source>
</evidence>
<feature type="domain" description="QLQ" evidence="6">
    <location>
        <begin position="50"/>
        <end position="85"/>
    </location>
</feature>
<dbReference type="PANTHER" id="PTHR31602:SF81">
    <property type="entry name" value="GROWTH-REGULATING FACTOR 9"/>
    <property type="match status" value="1"/>
</dbReference>
<dbReference type="Proteomes" id="UP000823775">
    <property type="component" value="Unassembled WGS sequence"/>
</dbReference>
<dbReference type="InterPro" id="IPR014978">
    <property type="entry name" value="Gln-Leu-Gln_QLQ"/>
</dbReference>
<dbReference type="Pfam" id="PF08880">
    <property type="entry name" value="QLQ"/>
    <property type="match status" value="1"/>
</dbReference>
<keyword evidence="3 5" id="KW-0539">Nucleus</keyword>
<keyword evidence="9" id="KW-1185">Reference proteome</keyword>
<evidence type="ECO:0000256" key="4">
    <source>
        <dbReference type="PROSITE-ProRule" id="PRU01002"/>
    </source>
</evidence>
<evidence type="ECO:0000259" key="6">
    <source>
        <dbReference type="PROSITE" id="PS51666"/>
    </source>
</evidence>
<feature type="domain" description="WRC" evidence="7">
    <location>
        <begin position="120"/>
        <end position="164"/>
    </location>
</feature>
<name>A0ABS8RK67_DATST</name>
<proteinExistence type="inferred from homology"/>
<comment type="subcellular location">
    <subcellularLocation>
        <location evidence="1 5">Nucleus</location>
    </subcellularLocation>
</comment>
<evidence type="ECO:0000256" key="1">
    <source>
        <dbReference type="ARBA" id="ARBA00004123"/>
    </source>
</evidence>
<comment type="similarity">
    <text evidence="2 5">Belongs to the GRF family.</text>
</comment>
<keyword evidence="5" id="KW-0805">Transcription regulation</keyword>
<reference evidence="8 9" key="1">
    <citation type="journal article" date="2021" name="BMC Genomics">
        <title>Datura genome reveals duplications of psychoactive alkaloid biosynthetic genes and high mutation rate following tissue culture.</title>
        <authorList>
            <person name="Rajewski A."/>
            <person name="Carter-House D."/>
            <person name="Stajich J."/>
            <person name="Litt A."/>
        </authorList>
    </citation>
    <scope>NUCLEOTIDE SEQUENCE [LARGE SCALE GENOMIC DNA]</scope>
    <source>
        <strain evidence="8">AR-01</strain>
    </source>
</reference>